<protein>
    <recommendedName>
        <fullName evidence="9">Peptidase S54 rhomboid domain-containing protein</fullName>
    </recommendedName>
</protein>
<feature type="transmembrane region" description="Helical" evidence="8">
    <location>
        <begin position="166"/>
        <end position="183"/>
    </location>
</feature>
<evidence type="ECO:0000256" key="2">
    <source>
        <dbReference type="ARBA" id="ARBA00009045"/>
    </source>
</evidence>
<dbReference type="OMA" id="WHNTHER"/>
<dbReference type="GO" id="GO:0004252">
    <property type="term" value="F:serine-type endopeptidase activity"/>
    <property type="evidence" value="ECO:0007669"/>
    <property type="project" value="InterPro"/>
</dbReference>
<evidence type="ECO:0000259" key="9">
    <source>
        <dbReference type="Pfam" id="PF01694"/>
    </source>
</evidence>
<dbReference type="InterPro" id="IPR050925">
    <property type="entry name" value="Rhomboid_protease_S54"/>
</dbReference>
<dbReference type="HOGENOM" id="CLU_590545_0_0_1"/>
<keyword evidence="4" id="KW-0378">Hydrolase</keyword>
<feature type="domain" description="Peptidase S54 rhomboid" evidence="9">
    <location>
        <begin position="252"/>
        <end position="435"/>
    </location>
</feature>
<evidence type="ECO:0000256" key="8">
    <source>
        <dbReference type="SAM" id="Phobius"/>
    </source>
</evidence>
<dbReference type="PANTHER" id="PTHR43731">
    <property type="entry name" value="RHOMBOID PROTEASE"/>
    <property type="match status" value="1"/>
</dbReference>
<feature type="transmembrane region" description="Helical" evidence="8">
    <location>
        <begin position="292"/>
        <end position="309"/>
    </location>
</feature>
<keyword evidence="11" id="KW-1185">Reference proteome</keyword>
<comment type="similarity">
    <text evidence="2">Belongs to the peptidase S54 family.</text>
</comment>
<keyword evidence="3 8" id="KW-0812">Transmembrane</keyword>
<reference evidence="11" key="2">
    <citation type="submission" date="2013-04" db="EMBL/GenBank/DDBJ databases">
        <title>Genomic mechanisms accounting for the adaptation to parasitism in nematode-trapping fungi.</title>
        <authorList>
            <person name="Ahren D.G."/>
        </authorList>
    </citation>
    <scope>NUCLEOTIDE SEQUENCE [LARGE SCALE GENOMIC DNA]</scope>
    <source>
        <strain evidence="11">CBS 200.50</strain>
    </source>
</reference>
<feature type="transmembrane region" description="Helical" evidence="8">
    <location>
        <begin position="419"/>
        <end position="438"/>
    </location>
</feature>
<feature type="transmembrane region" description="Helical" evidence="8">
    <location>
        <begin position="266"/>
        <end position="285"/>
    </location>
</feature>
<dbReference type="EMBL" id="AQGS01000079">
    <property type="protein sequence ID" value="EPS43381.1"/>
    <property type="molecule type" value="Genomic_DNA"/>
</dbReference>
<organism evidence="10 11">
    <name type="scientific">Dactylellina haptotyla (strain CBS 200.50)</name>
    <name type="common">Nematode-trapping fungus</name>
    <name type="synonym">Monacrosporium haptotylum</name>
    <dbReference type="NCBI Taxonomy" id="1284197"/>
    <lineage>
        <taxon>Eukaryota</taxon>
        <taxon>Fungi</taxon>
        <taxon>Dikarya</taxon>
        <taxon>Ascomycota</taxon>
        <taxon>Pezizomycotina</taxon>
        <taxon>Orbiliomycetes</taxon>
        <taxon>Orbiliales</taxon>
        <taxon>Orbiliaceae</taxon>
        <taxon>Dactylellina</taxon>
    </lineage>
</organism>
<evidence type="ECO:0000256" key="1">
    <source>
        <dbReference type="ARBA" id="ARBA00004141"/>
    </source>
</evidence>
<proteinExistence type="inferred from homology"/>
<evidence type="ECO:0000256" key="5">
    <source>
        <dbReference type="ARBA" id="ARBA00022989"/>
    </source>
</evidence>
<dbReference type="InterPro" id="IPR035952">
    <property type="entry name" value="Rhomboid-like_sf"/>
</dbReference>
<feature type="transmembrane region" description="Helical" evidence="8">
    <location>
        <begin position="394"/>
        <end position="413"/>
    </location>
</feature>
<keyword evidence="5 8" id="KW-1133">Transmembrane helix</keyword>
<dbReference type="GO" id="GO:0016020">
    <property type="term" value="C:membrane"/>
    <property type="evidence" value="ECO:0007669"/>
    <property type="project" value="UniProtKB-SubCell"/>
</dbReference>
<name>S8AQQ2_DACHA</name>
<dbReference type="eggNOG" id="ENOG502SYNQ">
    <property type="taxonomic scope" value="Eukaryota"/>
</dbReference>
<reference evidence="10 11" key="1">
    <citation type="journal article" date="2013" name="PLoS Genet.">
        <title>Genomic mechanisms accounting for the adaptation to parasitism in nematode-trapping fungi.</title>
        <authorList>
            <person name="Meerupati T."/>
            <person name="Andersson K.M."/>
            <person name="Friman E."/>
            <person name="Kumar D."/>
            <person name="Tunlid A."/>
            <person name="Ahren D."/>
        </authorList>
    </citation>
    <scope>NUCLEOTIDE SEQUENCE [LARGE SCALE GENOMIC DNA]</scope>
    <source>
        <strain evidence="10 11">CBS 200.50</strain>
    </source>
</reference>
<keyword evidence="6 8" id="KW-0472">Membrane</keyword>
<dbReference type="OrthoDB" id="10260614at2759"/>
<accession>S8AQQ2</accession>
<dbReference type="Pfam" id="PF01694">
    <property type="entry name" value="Rhomboid"/>
    <property type="match status" value="1"/>
</dbReference>
<evidence type="ECO:0000256" key="6">
    <source>
        <dbReference type="ARBA" id="ARBA00023136"/>
    </source>
</evidence>
<dbReference type="InterPro" id="IPR022764">
    <property type="entry name" value="Peptidase_S54_rhomboid_dom"/>
</dbReference>
<evidence type="ECO:0000313" key="10">
    <source>
        <dbReference type="EMBL" id="EPS43381.1"/>
    </source>
</evidence>
<evidence type="ECO:0000313" key="11">
    <source>
        <dbReference type="Proteomes" id="UP000015100"/>
    </source>
</evidence>
<dbReference type="PANTHER" id="PTHR43731:SF14">
    <property type="entry name" value="PRESENILIN-ASSOCIATED RHOMBOID-LIKE PROTEIN, MITOCHONDRIAL"/>
    <property type="match status" value="1"/>
</dbReference>
<evidence type="ECO:0000256" key="4">
    <source>
        <dbReference type="ARBA" id="ARBA00022801"/>
    </source>
</evidence>
<evidence type="ECO:0000256" key="7">
    <source>
        <dbReference type="SAM" id="MobiDB-lite"/>
    </source>
</evidence>
<feature type="transmembrane region" description="Helical" evidence="8">
    <location>
        <begin position="363"/>
        <end position="382"/>
    </location>
</feature>
<dbReference type="Proteomes" id="UP000015100">
    <property type="component" value="Unassembled WGS sequence"/>
</dbReference>
<feature type="region of interest" description="Disordered" evidence="7">
    <location>
        <begin position="96"/>
        <end position="160"/>
    </location>
</feature>
<dbReference type="AlphaFoldDB" id="S8AQQ2"/>
<dbReference type="Gene3D" id="1.20.1540.10">
    <property type="entry name" value="Rhomboid-like"/>
    <property type="match status" value="1"/>
</dbReference>
<evidence type="ECO:0000256" key="3">
    <source>
        <dbReference type="ARBA" id="ARBA00022692"/>
    </source>
</evidence>
<gene>
    <name evidence="10" type="ORF">H072_2630</name>
</gene>
<comment type="caution">
    <text evidence="10">The sequence shown here is derived from an EMBL/GenBank/DDBJ whole genome shotgun (WGS) entry which is preliminary data.</text>
</comment>
<sequence>MNASLSLRLASQLVSRPCVCAGPIRSLALLRTASNTTTSTTPLSLLRAGTNPTPSARSIWTVTSQLAVRQDDSKRPRASNGTTSPLTFLRHISFSRRSRPSPRIRERQSPSLPAPPEPTIAKPASITGAEQEPIRYTDYMRPPGSDSSEPLPPPPPSESQKATSRFIGMLGVIYFIVYLLWWAPYLAAYAHTSEELTAAEKFTKYIKPWKLWLEKWFTFSPSVALERLGYYSSRGLPVPGGAEDKDRWLSTFTQFLLPAFSHAETFHLAFNFFALQALAPTMIRYYGFRRSVLAYLGIAVLNFALIIPYDRLFNPYTELPQPIALTRWHNTHERVIRHETKNLPSKAQVEEHYKLGEHCRPSLGASGVLYGFLAITAIVNPAATFELMFIPIGISVRTLFMGLCTLDLTFIGLRNENWGTAGHLTGAVGGLIVWAAWLRRVRLPPDVQRQLMMHMRRKKMGLD</sequence>
<dbReference type="SUPFAM" id="SSF144091">
    <property type="entry name" value="Rhomboid-like"/>
    <property type="match status" value="1"/>
</dbReference>
<comment type="subcellular location">
    <subcellularLocation>
        <location evidence="1">Membrane</location>
        <topology evidence="1">Multi-pass membrane protein</topology>
    </subcellularLocation>
</comment>